<comment type="caution">
    <text evidence="1">The sequence shown here is derived from an EMBL/GenBank/DDBJ whole genome shotgun (WGS) entry which is preliminary data.</text>
</comment>
<dbReference type="SUPFAM" id="SSF48452">
    <property type="entry name" value="TPR-like"/>
    <property type="match status" value="1"/>
</dbReference>
<dbReference type="RefSeq" id="XP_024665368.1">
    <property type="nucleotide sequence ID" value="XM_024809600.1"/>
</dbReference>
<dbReference type="AlphaFoldDB" id="A0A2T0FKA3"/>
<reference evidence="1 2" key="1">
    <citation type="submission" date="2017-04" db="EMBL/GenBank/DDBJ databases">
        <title>Genome sequencing of [Candida] sorbophila.</title>
        <authorList>
            <person name="Ahn J.O."/>
        </authorList>
    </citation>
    <scope>NUCLEOTIDE SEQUENCE [LARGE SCALE GENOMIC DNA]</scope>
    <source>
        <strain evidence="1 2">DS02</strain>
    </source>
</reference>
<keyword evidence="2" id="KW-1185">Reference proteome</keyword>
<name>A0A2T0FKA3_9ASCO</name>
<proteinExistence type="predicted"/>
<evidence type="ECO:0000313" key="2">
    <source>
        <dbReference type="Proteomes" id="UP000238350"/>
    </source>
</evidence>
<dbReference type="InterPro" id="IPR011990">
    <property type="entry name" value="TPR-like_helical_dom_sf"/>
</dbReference>
<evidence type="ECO:0000313" key="1">
    <source>
        <dbReference type="EMBL" id="PRT55423.1"/>
    </source>
</evidence>
<dbReference type="GeneID" id="36516791"/>
<accession>A0A2T0FKA3</accession>
<organism evidence="1 2">
    <name type="scientific">Wickerhamiella sorbophila</name>
    <dbReference type="NCBI Taxonomy" id="45607"/>
    <lineage>
        <taxon>Eukaryota</taxon>
        <taxon>Fungi</taxon>
        <taxon>Dikarya</taxon>
        <taxon>Ascomycota</taxon>
        <taxon>Saccharomycotina</taxon>
        <taxon>Dipodascomycetes</taxon>
        <taxon>Dipodascales</taxon>
        <taxon>Trichomonascaceae</taxon>
        <taxon>Wickerhamiella</taxon>
    </lineage>
</organism>
<gene>
    <name evidence="1" type="ORF">B9G98_03043</name>
</gene>
<sequence length="375" mass="42738">MDYSGLSSCYQAQFEVNTTGNYGGLMKLVRQHTLNVAWIEEIIADASKAKYPGVAHFVTKKDAWESEIRHTIDSKLHTIRQIQYQHTQERNLPALAAAYLEEGNIMVLQGEFRAAHQCYQQGRGTHSSMDYEGLIGISGADMLQRHWSIVQTSLMKVLKLDNEPSRFVLQSYGLASWCLGDYGDCTSSFLQLEDLGGIPWISEETAAAILMISVLLSMSREDMRFFLRSDKVTVPLFKKYPAFYEFVSAYYFLDIAKVWSLLPALTDVICEDYFAHGRLEASVSRLREQLHQHYLAVRRLTPLTSTLELFSLLKTCTVFDLADDAKRWGMAIEVDTVADTIEVKTEAPRLEMLERTAALSRKFIYDGTILVWSRY</sequence>
<dbReference type="Gene3D" id="1.25.40.570">
    <property type="match status" value="1"/>
</dbReference>
<dbReference type="Proteomes" id="UP000238350">
    <property type="component" value="Unassembled WGS sequence"/>
</dbReference>
<dbReference type="EMBL" id="NDIQ01000021">
    <property type="protein sequence ID" value="PRT55423.1"/>
    <property type="molecule type" value="Genomic_DNA"/>
</dbReference>
<evidence type="ECO:0008006" key="3">
    <source>
        <dbReference type="Google" id="ProtNLM"/>
    </source>
</evidence>
<protein>
    <recommendedName>
        <fullName evidence="3">COP9 signalosome complex subunit 1</fullName>
    </recommendedName>
</protein>